<dbReference type="RefSeq" id="WP_253449820.1">
    <property type="nucleotide sequence ID" value="NZ_JALJYF010000002.1"/>
</dbReference>
<name>A0ABT1GD40_9GAMM</name>
<feature type="signal peptide" evidence="1">
    <location>
        <begin position="1"/>
        <end position="30"/>
    </location>
</feature>
<keyword evidence="3" id="KW-1185">Reference proteome</keyword>
<keyword evidence="1" id="KW-0732">Signal</keyword>
<sequence length="251" mass="26423">MPSRIVTLPSSHQLAVGLAVSLMAACPMVAAELPAARWVLEGGVSEARPGTLSDVDCDTSDEANDYFLACGDSGPLASGSGSSWALGFDTRIMDTAGNGSAWWAGLRLGRSGPVILRGEAVAVDQATAGFTADFRSDYAILILRHEFSGWGPLKPHLGLGAGVARNSLRDPRRPSEEGWHHADDGDDSGYMLRASMGLNWTIGEQMVMGLEFRHDVLDGMSTGESGDYSAVRGSVDLQSAHLVISIPFGSS</sequence>
<comment type="caution">
    <text evidence="2">The sequence shown here is derived from an EMBL/GenBank/DDBJ whole genome shotgun (WGS) entry which is preliminary data.</text>
</comment>
<dbReference type="EMBL" id="JALJYF010000002">
    <property type="protein sequence ID" value="MCP1728183.1"/>
    <property type="molecule type" value="Genomic_DNA"/>
</dbReference>
<dbReference type="SUPFAM" id="SSF56925">
    <property type="entry name" value="OMPA-like"/>
    <property type="match status" value="1"/>
</dbReference>
<feature type="chain" id="PRO_5047254205" evidence="1">
    <location>
        <begin position="31"/>
        <end position="251"/>
    </location>
</feature>
<proteinExistence type="predicted"/>
<dbReference type="Proteomes" id="UP001523550">
    <property type="component" value="Unassembled WGS sequence"/>
</dbReference>
<evidence type="ECO:0000313" key="2">
    <source>
        <dbReference type="EMBL" id="MCP1728183.1"/>
    </source>
</evidence>
<evidence type="ECO:0000313" key="3">
    <source>
        <dbReference type="Proteomes" id="UP001523550"/>
    </source>
</evidence>
<organism evidence="2 3">
    <name type="scientific">Natronospira proteinivora</name>
    <dbReference type="NCBI Taxonomy" id="1807133"/>
    <lineage>
        <taxon>Bacteria</taxon>
        <taxon>Pseudomonadati</taxon>
        <taxon>Pseudomonadota</taxon>
        <taxon>Gammaproteobacteria</taxon>
        <taxon>Natronospirales</taxon>
        <taxon>Natronospiraceae</taxon>
        <taxon>Natronospira</taxon>
    </lineage>
</organism>
<evidence type="ECO:0000256" key="1">
    <source>
        <dbReference type="SAM" id="SignalP"/>
    </source>
</evidence>
<gene>
    <name evidence="2" type="ORF">J2T60_002183</name>
</gene>
<reference evidence="2 3" key="1">
    <citation type="submission" date="2022-03" db="EMBL/GenBank/DDBJ databases">
        <title>Genomic Encyclopedia of Type Strains, Phase III (KMG-III): the genomes of soil and plant-associated and newly described type strains.</title>
        <authorList>
            <person name="Whitman W."/>
        </authorList>
    </citation>
    <scope>NUCLEOTIDE SEQUENCE [LARGE SCALE GENOMIC DNA]</scope>
    <source>
        <strain evidence="2 3">BSker1</strain>
    </source>
</reference>
<protein>
    <submittedName>
        <fullName evidence="2">Opacity protein-like surface antigen</fullName>
    </submittedName>
</protein>
<dbReference type="PROSITE" id="PS51257">
    <property type="entry name" value="PROKAR_LIPOPROTEIN"/>
    <property type="match status" value="1"/>
</dbReference>
<dbReference type="InterPro" id="IPR011250">
    <property type="entry name" value="OMP/PagP_B-barrel"/>
</dbReference>
<accession>A0ABT1GD40</accession>
<dbReference type="Gene3D" id="2.40.160.20">
    <property type="match status" value="1"/>
</dbReference>